<reference evidence="4" key="3">
    <citation type="submission" date="2019-09" db="EMBL/GenBank/DDBJ databases">
        <title>Co-occurence of chitin degradation, pigmentation and bioactivity in marine Pseudoalteromonas.</title>
        <authorList>
            <person name="Sonnenschein E.C."/>
            <person name="Bech P.K."/>
        </authorList>
    </citation>
    <scope>NUCLEOTIDE SEQUENCE</scope>
    <source>
        <strain evidence="4">S2231</strain>
        <strain evidence="5">S2233</strain>
    </source>
</reference>
<dbReference type="GO" id="GO:0000160">
    <property type="term" value="P:phosphorelay signal transduction system"/>
    <property type="evidence" value="ECO:0007669"/>
    <property type="project" value="UniProtKB-KW"/>
</dbReference>
<dbReference type="Proteomes" id="UP000307706">
    <property type="component" value="Unassembled WGS sequence"/>
</dbReference>
<dbReference type="RefSeq" id="WP_119862836.1">
    <property type="nucleotide sequence ID" value="NZ_PNCK01000038.1"/>
</dbReference>
<dbReference type="Proteomes" id="UP000305730">
    <property type="component" value="Unassembled WGS sequence"/>
</dbReference>
<gene>
    <name evidence="4" type="ORF">CWB96_09680</name>
    <name evidence="3" type="ORF">CWB97_11685</name>
</gene>
<reference evidence="5 6" key="1">
    <citation type="submission" date="2017-12" db="EMBL/GenBank/DDBJ databases">
        <authorList>
            <person name="Paulsen S."/>
            <person name="Gram L.K."/>
        </authorList>
    </citation>
    <scope>NUCLEOTIDE SEQUENCE [LARGE SCALE GENOMIC DNA]</scope>
    <source>
        <strain evidence="4 6">S2231</strain>
        <strain evidence="3 5">S2233</strain>
    </source>
</reference>
<sequence length="116" mass="13296">MHNKELSDLKTINQQVMIDLIGDDKAEIAHFQQQFLRQAKTSLQHIAQLYRQEQFNKIKDEAHFLKTSAKAIGAELCAYHLQTLEHASLAQDKVKCKQHIHNLSNELKQVYLSASG</sequence>
<keyword evidence="1" id="KW-0902">Two-component regulatory system</keyword>
<dbReference type="OrthoDB" id="6307719at2"/>
<feature type="domain" description="HPt" evidence="2">
    <location>
        <begin position="32"/>
        <end position="110"/>
    </location>
</feature>
<keyword evidence="5" id="KW-1185">Reference proteome</keyword>
<dbReference type="InterPro" id="IPR036641">
    <property type="entry name" value="HPT_dom_sf"/>
</dbReference>
<dbReference type="SUPFAM" id="SSF47226">
    <property type="entry name" value="Histidine-containing phosphotransfer domain, HPT domain"/>
    <property type="match status" value="1"/>
</dbReference>
<dbReference type="Pfam" id="PF01627">
    <property type="entry name" value="Hpt"/>
    <property type="match status" value="1"/>
</dbReference>
<dbReference type="EMBL" id="PNCK01000038">
    <property type="protein sequence ID" value="TMP42614.1"/>
    <property type="molecule type" value="Genomic_DNA"/>
</dbReference>
<accession>A0A5S3XR15</accession>
<dbReference type="GO" id="GO:0004672">
    <property type="term" value="F:protein kinase activity"/>
    <property type="evidence" value="ECO:0007669"/>
    <property type="project" value="UniProtKB-ARBA"/>
</dbReference>
<organism evidence="4 6">
    <name type="scientific">Pseudoalteromonas citrea</name>
    <dbReference type="NCBI Taxonomy" id="43655"/>
    <lineage>
        <taxon>Bacteria</taxon>
        <taxon>Pseudomonadati</taxon>
        <taxon>Pseudomonadota</taxon>
        <taxon>Gammaproteobacteria</taxon>
        <taxon>Alteromonadales</taxon>
        <taxon>Pseudoalteromonadaceae</taxon>
        <taxon>Pseudoalteromonas</taxon>
    </lineage>
</organism>
<dbReference type="Gene3D" id="1.20.120.160">
    <property type="entry name" value="HPT domain"/>
    <property type="match status" value="1"/>
</dbReference>
<dbReference type="EMBL" id="PNCL01000048">
    <property type="protein sequence ID" value="TMP59207.1"/>
    <property type="molecule type" value="Genomic_DNA"/>
</dbReference>
<evidence type="ECO:0000313" key="6">
    <source>
        <dbReference type="Proteomes" id="UP000307706"/>
    </source>
</evidence>
<evidence type="ECO:0000256" key="1">
    <source>
        <dbReference type="ARBA" id="ARBA00023012"/>
    </source>
</evidence>
<evidence type="ECO:0000259" key="2">
    <source>
        <dbReference type="Pfam" id="PF01627"/>
    </source>
</evidence>
<evidence type="ECO:0000313" key="4">
    <source>
        <dbReference type="EMBL" id="TMP59207.1"/>
    </source>
</evidence>
<evidence type="ECO:0000313" key="3">
    <source>
        <dbReference type="EMBL" id="TMP42614.1"/>
    </source>
</evidence>
<comment type="caution">
    <text evidence="4">The sequence shown here is derived from an EMBL/GenBank/DDBJ whole genome shotgun (WGS) entry which is preliminary data.</text>
</comment>
<protein>
    <submittedName>
        <fullName evidence="4">Hpt domain-containing protein</fullName>
    </submittedName>
</protein>
<proteinExistence type="predicted"/>
<name>A0A5S3XR15_9GAMM</name>
<dbReference type="AlphaFoldDB" id="A0A5S3XR15"/>
<reference evidence="6" key="2">
    <citation type="submission" date="2019-06" db="EMBL/GenBank/DDBJ databases">
        <title>Co-occurence of chitin degradation, pigmentation and bioactivity in marine Pseudoalteromonas.</title>
        <authorList>
            <person name="Sonnenschein E.C."/>
            <person name="Bech P.K."/>
        </authorList>
    </citation>
    <scope>NUCLEOTIDE SEQUENCE [LARGE SCALE GENOMIC DNA]</scope>
    <source>
        <strain evidence="6">S2231</strain>
        <strain evidence="3">S2233</strain>
    </source>
</reference>
<dbReference type="InterPro" id="IPR008207">
    <property type="entry name" value="Sig_transdc_His_kin_Hpt_dom"/>
</dbReference>
<evidence type="ECO:0000313" key="5">
    <source>
        <dbReference type="Proteomes" id="UP000305730"/>
    </source>
</evidence>